<evidence type="ECO:0000313" key="7">
    <source>
        <dbReference type="Proteomes" id="UP000008062"/>
    </source>
</evidence>
<dbReference type="GeneID" id="13396100"/>
<dbReference type="SMART" id="SM00066">
    <property type="entry name" value="GAL4"/>
    <property type="match status" value="1"/>
</dbReference>
<dbReference type="PROSITE" id="PS00463">
    <property type="entry name" value="ZN2_CY6_FUNGAL_1"/>
    <property type="match status" value="1"/>
</dbReference>
<evidence type="ECO:0000256" key="4">
    <source>
        <dbReference type="SAM" id="MobiDB-lite"/>
    </source>
</evidence>
<keyword evidence="3" id="KW-0539">Nucleus</keyword>
<evidence type="ECO:0000256" key="3">
    <source>
        <dbReference type="ARBA" id="ARBA00023242"/>
    </source>
</evidence>
<keyword evidence="7" id="KW-1185">Reference proteome</keyword>
<dbReference type="GO" id="GO:0000981">
    <property type="term" value="F:DNA-binding transcription factor activity, RNA polymerase II-specific"/>
    <property type="evidence" value="ECO:0007669"/>
    <property type="project" value="InterPro"/>
</dbReference>
<dbReference type="STRING" id="336722.F9XMJ1"/>
<comment type="subcellular location">
    <subcellularLocation>
        <location evidence="1">Nucleus</location>
    </subcellularLocation>
</comment>
<organism evidence="6 7">
    <name type="scientific">Zymoseptoria tritici (strain CBS 115943 / IPO323)</name>
    <name type="common">Speckled leaf blotch fungus</name>
    <name type="synonym">Septoria tritici</name>
    <dbReference type="NCBI Taxonomy" id="336722"/>
    <lineage>
        <taxon>Eukaryota</taxon>
        <taxon>Fungi</taxon>
        <taxon>Dikarya</taxon>
        <taxon>Ascomycota</taxon>
        <taxon>Pezizomycotina</taxon>
        <taxon>Dothideomycetes</taxon>
        <taxon>Dothideomycetidae</taxon>
        <taxon>Mycosphaerellales</taxon>
        <taxon>Mycosphaerellaceae</taxon>
        <taxon>Zymoseptoria</taxon>
    </lineage>
</organism>
<evidence type="ECO:0000259" key="5">
    <source>
        <dbReference type="PROSITE" id="PS50048"/>
    </source>
</evidence>
<dbReference type="Pfam" id="PF00172">
    <property type="entry name" value="Zn_clus"/>
    <property type="match status" value="1"/>
</dbReference>
<dbReference type="InterPro" id="IPR050613">
    <property type="entry name" value="Sec_Metabolite_Reg"/>
</dbReference>
<reference evidence="6 7" key="1">
    <citation type="journal article" date="2011" name="PLoS Genet.">
        <title>Finished genome of the fungal wheat pathogen Mycosphaerella graminicola reveals dispensome structure, chromosome plasticity, and stealth pathogenesis.</title>
        <authorList>
            <person name="Goodwin S.B."/>
            <person name="Ben M'barek S."/>
            <person name="Dhillon B."/>
            <person name="Wittenberg A.H.J."/>
            <person name="Crane C.F."/>
            <person name="Hane J.K."/>
            <person name="Foster A.J."/>
            <person name="Van der Lee T.A.J."/>
            <person name="Grimwood J."/>
            <person name="Aerts A."/>
            <person name="Antoniw J."/>
            <person name="Bailey A."/>
            <person name="Bluhm B."/>
            <person name="Bowler J."/>
            <person name="Bristow J."/>
            <person name="van der Burgt A."/>
            <person name="Canto-Canche B."/>
            <person name="Churchill A.C.L."/>
            <person name="Conde-Ferraez L."/>
            <person name="Cools H.J."/>
            <person name="Coutinho P.M."/>
            <person name="Csukai M."/>
            <person name="Dehal P."/>
            <person name="De Wit P."/>
            <person name="Donzelli B."/>
            <person name="van de Geest H.C."/>
            <person name="van Ham R.C.H.J."/>
            <person name="Hammond-Kosack K.E."/>
            <person name="Henrissat B."/>
            <person name="Kilian A."/>
            <person name="Kobayashi A.K."/>
            <person name="Koopmann E."/>
            <person name="Kourmpetis Y."/>
            <person name="Kuzniar A."/>
            <person name="Lindquist E."/>
            <person name="Lombard V."/>
            <person name="Maliepaard C."/>
            <person name="Martins N."/>
            <person name="Mehrabi R."/>
            <person name="Nap J.P.H."/>
            <person name="Ponomarenko A."/>
            <person name="Rudd J.J."/>
            <person name="Salamov A."/>
            <person name="Schmutz J."/>
            <person name="Schouten H.J."/>
            <person name="Shapiro H."/>
            <person name="Stergiopoulos I."/>
            <person name="Torriani S.F.F."/>
            <person name="Tu H."/>
            <person name="de Vries R.P."/>
            <person name="Waalwijk C."/>
            <person name="Ware S.B."/>
            <person name="Wiebenga A."/>
            <person name="Zwiers L.-H."/>
            <person name="Oliver R.P."/>
            <person name="Grigoriev I.V."/>
            <person name="Kema G.H.J."/>
        </authorList>
    </citation>
    <scope>NUCLEOTIDE SEQUENCE [LARGE SCALE GENOMIC DNA]</scope>
    <source>
        <strain evidence="7">CBS 115943 / IPO323</strain>
    </source>
</reference>
<evidence type="ECO:0000256" key="2">
    <source>
        <dbReference type="ARBA" id="ARBA00022723"/>
    </source>
</evidence>
<dbReference type="Pfam" id="PF04082">
    <property type="entry name" value="Fungal_trans"/>
    <property type="match status" value="1"/>
</dbReference>
<sequence length="878" mass="99661">MYTSSSTGGHKEDTAPAVGSPRTHLSPNDHPNYVRNGAASSEAPKTRIRRRNRVINSCLECRRRKLKCDKQAPCTNCVRFRRDCLYLAPTLDPQSQQKLAEMKERMGDLEQNLEREVAGQANQKFHPGGVQVKRADSDSSDHHPNNQDQDHDEKGNYDAEEENLEPSPLAELDNVYEDNTDDELMDLGVQLGKMRIGERVGGWIRPKLVEELTQTIDGAVEAKNQAPDLPDYALFSADQEQSPRVSKRVVNPRSYIGPGPDYIAPASSFFFPGTNMSANLVNYLPSQHAADKLIAQYWRAVHYMCRTVHRPTFEAQYSLFWGQVLVGSEPAPSVQGVVFAAMFSAAVSMSPEQVSQQFGTTKDMLVDSLRTGTEAALARANFLRTTKVETMQAFVMYLIPLIRGEVSRAHSALVGTAIRLAECMGLHRDGTNYNMTAVEIHVRRMLWYQLCFLDMRTCEATGPRPQIRKDDYDTKLPLNVDDADLLLPHPPTEDKSTWTDMTFSRMRMEYQVLRNQNWWYMFDIDKKKRSLTSVLIKIQKFRIAAEEKFLPMIDGSIPFHRLGRNILEMGCKAMHLQVLHRYLFSTTQRMPDRLRQLLIEAALSQMEVCIVCERDPEMREWMWYRGAYQQYHGALLLLIEVYAYPMRREAPRIWKCLDWVFELPSQMAPKQKAQLVLTDLRDRMEVYHQTRKVKVSNQLRERLVAPRKNPISSPVGAVLDSAGQMKQMATPPPAAAMPMMPVTPADSSGPSHVGSGGTEDVRMTTMEDIDWVSLTVQLSFVFTLMIFQAEWEQAFPSNIYTGDLNIPDFNFNDFHGGASGASSGGNYDPTAFNTEEFSNMNNLQSTNFVDQLADIQFTPTLIPDMRGRNAYGNYMPLH</sequence>
<dbReference type="CDD" id="cd12148">
    <property type="entry name" value="fungal_TF_MHR"/>
    <property type="match status" value="1"/>
</dbReference>
<dbReference type="PANTHER" id="PTHR31001:SF40">
    <property type="entry name" value="ZN(II)2CYS6 TRANSCRIPTION FACTOR (EUROFUNG)"/>
    <property type="match status" value="1"/>
</dbReference>
<evidence type="ECO:0000256" key="1">
    <source>
        <dbReference type="ARBA" id="ARBA00004123"/>
    </source>
</evidence>
<gene>
    <name evidence="6" type="ORF">MYCGRDRAFT_49868</name>
</gene>
<dbReference type="SMART" id="SM00906">
    <property type="entry name" value="Fungal_trans"/>
    <property type="match status" value="1"/>
</dbReference>
<dbReference type="KEGG" id="ztr:MYCGRDRAFT_49868"/>
<keyword evidence="2" id="KW-0479">Metal-binding</keyword>
<dbReference type="GO" id="GO:0006351">
    <property type="term" value="P:DNA-templated transcription"/>
    <property type="evidence" value="ECO:0007669"/>
    <property type="project" value="InterPro"/>
</dbReference>
<proteinExistence type="predicted"/>
<dbReference type="OMA" id="NRMITSC"/>
<dbReference type="InterPro" id="IPR036864">
    <property type="entry name" value="Zn2-C6_fun-type_DNA-bd_sf"/>
</dbReference>
<protein>
    <recommendedName>
        <fullName evidence="5">Zn(2)-C6 fungal-type domain-containing protein</fullName>
    </recommendedName>
</protein>
<dbReference type="PROSITE" id="PS50048">
    <property type="entry name" value="ZN2_CY6_FUNGAL_2"/>
    <property type="match status" value="1"/>
</dbReference>
<dbReference type="SUPFAM" id="SSF57701">
    <property type="entry name" value="Zn2/Cys6 DNA-binding domain"/>
    <property type="match status" value="1"/>
</dbReference>
<dbReference type="GO" id="GO:0005634">
    <property type="term" value="C:nucleus"/>
    <property type="evidence" value="ECO:0007669"/>
    <property type="project" value="UniProtKB-SubCell"/>
</dbReference>
<dbReference type="GO" id="GO:0008270">
    <property type="term" value="F:zinc ion binding"/>
    <property type="evidence" value="ECO:0007669"/>
    <property type="project" value="InterPro"/>
</dbReference>
<feature type="compositionally biased region" description="Basic and acidic residues" evidence="4">
    <location>
        <begin position="133"/>
        <end position="157"/>
    </location>
</feature>
<dbReference type="eggNOG" id="ENOG502SICN">
    <property type="taxonomic scope" value="Eukaryota"/>
</dbReference>
<dbReference type="AlphaFoldDB" id="F9XMJ1"/>
<dbReference type="RefSeq" id="XP_003848279.1">
    <property type="nucleotide sequence ID" value="XM_003848231.1"/>
</dbReference>
<name>F9XMJ1_ZYMTI</name>
<dbReference type="HOGENOM" id="CLU_004083_9_0_1"/>
<dbReference type="GO" id="GO:0003677">
    <property type="term" value="F:DNA binding"/>
    <property type="evidence" value="ECO:0007669"/>
    <property type="project" value="InterPro"/>
</dbReference>
<evidence type="ECO:0000313" key="6">
    <source>
        <dbReference type="EMBL" id="EGP83255.1"/>
    </source>
</evidence>
<dbReference type="Gene3D" id="4.10.240.10">
    <property type="entry name" value="Zn(2)-C6 fungal-type DNA-binding domain"/>
    <property type="match status" value="1"/>
</dbReference>
<dbReference type="CDD" id="cd00067">
    <property type="entry name" value="GAL4"/>
    <property type="match status" value="1"/>
</dbReference>
<dbReference type="PANTHER" id="PTHR31001">
    <property type="entry name" value="UNCHARACTERIZED TRANSCRIPTIONAL REGULATORY PROTEIN"/>
    <property type="match status" value="1"/>
</dbReference>
<dbReference type="InterPro" id="IPR001138">
    <property type="entry name" value="Zn2Cys6_DnaBD"/>
</dbReference>
<dbReference type="Proteomes" id="UP000008062">
    <property type="component" value="Chromosome 11"/>
</dbReference>
<dbReference type="OrthoDB" id="424974at2759"/>
<accession>F9XMJ1</accession>
<feature type="domain" description="Zn(2)-C6 fungal-type" evidence="5">
    <location>
        <begin position="57"/>
        <end position="86"/>
    </location>
</feature>
<feature type="region of interest" description="Disordered" evidence="4">
    <location>
        <begin position="1"/>
        <end position="44"/>
    </location>
</feature>
<dbReference type="InParanoid" id="F9XMJ1"/>
<dbReference type="EMBL" id="CM001206">
    <property type="protein sequence ID" value="EGP83255.1"/>
    <property type="molecule type" value="Genomic_DNA"/>
</dbReference>
<feature type="region of interest" description="Disordered" evidence="4">
    <location>
        <begin position="120"/>
        <end position="170"/>
    </location>
</feature>
<dbReference type="InterPro" id="IPR007219">
    <property type="entry name" value="XnlR_reg_dom"/>
</dbReference>